<comment type="similarity">
    <text evidence="4">Belongs to the Nudix hydrolase family.</text>
</comment>
<organism evidence="6 7">
    <name type="scientific">Halobacillus alkaliphilus</name>
    <dbReference type="NCBI Taxonomy" id="396056"/>
    <lineage>
        <taxon>Bacteria</taxon>
        <taxon>Bacillati</taxon>
        <taxon>Bacillota</taxon>
        <taxon>Bacilli</taxon>
        <taxon>Bacillales</taxon>
        <taxon>Bacillaceae</taxon>
        <taxon>Halobacillus</taxon>
    </lineage>
</organism>
<evidence type="ECO:0000259" key="5">
    <source>
        <dbReference type="PROSITE" id="PS51462"/>
    </source>
</evidence>
<feature type="domain" description="Nudix hydrolase" evidence="5">
    <location>
        <begin position="2"/>
        <end position="128"/>
    </location>
</feature>
<dbReference type="PRINTS" id="PR00502">
    <property type="entry name" value="NUDIXFAMILY"/>
</dbReference>
<dbReference type="OrthoDB" id="9787880at2"/>
<evidence type="ECO:0000256" key="3">
    <source>
        <dbReference type="ARBA" id="ARBA00022842"/>
    </source>
</evidence>
<dbReference type="PROSITE" id="PS51462">
    <property type="entry name" value="NUDIX"/>
    <property type="match status" value="1"/>
</dbReference>
<dbReference type="PANTHER" id="PTHR43046">
    <property type="entry name" value="GDP-MANNOSE MANNOSYL HYDROLASE"/>
    <property type="match status" value="1"/>
</dbReference>
<sequence length="136" mass="15294">MERVDVAYVFVFNEMEEKVLMVKNKGSGWSLPGGSVEKGETFEQAAVRESKEETNLTIETENIVAVNEAFFKDKGHHALFITYKAKILEGAIKILHKDEIDEIKWLDINTANKLMPYHAGGIESLLKSSAPYTFQG</sequence>
<dbReference type="PROSITE" id="PS00893">
    <property type="entry name" value="NUDIX_BOX"/>
    <property type="match status" value="1"/>
</dbReference>
<dbReference type="SUPFAM" id="SSF55811">
    <property type="entry name" value="Nudix"/>
    <property type="match status" value="1"/>
</dbReference>
<dbReference type="EMBL" id="FOOG01000002">
    <property type="protein sequence ID" value="SFF57948.1"/>
    <property type="molecule type" value="Genomic_DNA"/>
</dbReference>
<dbReference type="PANTHER" id="PTHR43046:SF12">
    <property type="entry name" value="GDP-MANNOSE MANNOSYL HYDROLASE"/>
    <property type="match status" value="1"/>
</dbReference>
<keyword evidence="7" id="KW-1185">Reference proteome</keyword>
<dbReference type="Gene3D" id="3.90.79.10">
    <property type="entry name" value="Nucleoside Triphosphate Pyrophosphohydrolase"/>
    <property type="match status" value="1"/>
</dbReference>
<dbReference type="Pfam" id="PF00293">
    <property type="entry name" value="NUDIX"/>
    <property type="match status" value="1"/>
</dbReference>
<keyword evidence="2 4" id="KW-0378">Hydrolase</keyword>
<proteinExistence type="inferred from homology"/>
<name>A0A1I2JV64_9BACI</name>
<dbReference type="Proteomes" id="UP000198897">
    <property type="component" value="Unassembled WGS sequence"/>
</dbReference>
<reference evidence="7" key="1">
    <citation type="submission" date="2016-10" db="EMBL/GenBank/DDBJ databases">
        <authorList>
            <person name="Varghese N."/>
            <person name="Submissions S."/>
        </authorList>
    </citation>
    <scope>NUCLEOTIDE SEQUENCE [LARGE SCALE GENOMIC DNA]</scope>
    <source>
        <strain evidence="7">FP5</strain>
    </source>
</reference>
<gene>
    <name evidence="6" type="ORF">SAMN05216353_102135</name>
</gene>
<dbReference type="InterPro" id="IPR000086">
    <property type="entry name" value="NUDIX_hydrolase_dom"/>
</dbReference>
<evidence type="ECO:0000256" key="2">
    <source>
        <dbReference type="ARBA" id="ARBA00022801"/>
    </source>
</evidence>
<protein>
    <submittedName>
        <fullName evidence="6">8-oxo-dGTP diphosphatase</fullName>
    </submittedName>
</protein>
<dbReference type="InterPro" id="IPR020084">
    <property type="entry name" value="NUDIX_hydrolase_CS"/>
</dbReference>
<dbReference type="RefSeq" id="WP_089749692.1">
    <property type="nucleotide sequence ID" value="NZ_FOOG01000002.1"/>
</dbReference>
<dbReference type="InterPro" id="IPR015797">
    <property type="entry name" value="NUDIX_hydrolase-like_dom_sf"/>
</dbReference>
<dbReference type="AlphaFoldDB" id="A0A1I2JV64"/>
<dbReference type="CDD" id="cd02883">
    <property type="entry name" value="NUDIX_Hydrolase"/>
    <property type="match status" value="1"/>
</dbReference>
<evidence type="ECO:0000313" key="6">
    <source>
        <dbReference type="EMBL" id="SFF57948.1"/>
    </source>
</evidence>
<accession>A0A1I2JV64</accession>
<keyword evidence="3" id="KW-0460">Magnesium</keyword>
<evidence type="ECO:0000256" key="1">
    <source>
        <dbReference type="ARBA" id="ARBA00001946"/>
    </source>
</evidence>
<dbReference type="InterPro" id="IPR020476">
    <property type="entry name" value="Nudix_hydrolase"/>
</dbReference>
<comment type="cofactor">
    <cofactor evidence="1">
        <name>Mg(2+)</name>
        <dbReference type="ChEBI" id="CHEBI:18420"/>
    </cofactor>
</comment>
<dbReference type="GO" id="GO:0016787">
    <property type="term" value="F:hydrolase activity"/>
    <property type="evidence" value="ECO:0007669"/>
    <property type="project" value="UniProtKB-KW"/>
</dbReference>
<evidence type="ECO:0000256" key="4">
    <source>
        <dbReference type="RuleBase" id="RU003476"/>
    </source>
</evidence>
<evidence type="ECO:0000313" key="7">
    <source>
        <dbReference type="Proteomes" id="UP000198897"/>
    </source>
</evidence>